<feature type="region of interest" description="Disordered" evidence="7">
    <location>
        <begin position="514"/>
        <end position="536"/>
    </location>
</feature>
<evidence type="ECO:0008006" key="13">
    <source>
        <dbReference type="Google" id="ProtNLM"/>
    </source>
</evidence>
<dbReference type="PANTHER" id="PTHR43081:SF17">
    <property type="entry name" value="BLL5647 PROTEIN"/>
    <property type="match status" value="1"/>
</dbReference>
<evidence type="ECO:0000313" key="12">
    <source>
        <dbReference type="Proteomes" id="UP000004816"/>
    </source>
</evidence>
<feature type="transmembrane region" description="Helical" evidence="8">
    <location>
        <begin position="235"/>
        <end position="258"/>
    </location>
</feature>
<dbReference type="Gene3D" id="3.30.70.1230">
    <property type="entry name" value="Nucleotide cyclase"/>
    <property type="match status" value="1"/>
</dbReference>
<dbReference type="OrthoDB" id="368920at2"/>
<dbReference type="PANTHER" id="PTHR43081">
    <property type="entry name" value="ADENYLATE CYCLASE, TERMINAL-DIFFERENTIATION SPECIFIC-RELATED"/>
    <property type="match status" value="1"/>
</dbReference>
<keyword evidence="6 8" id="KW-0472">Membrane</keyword>
<dbReference type="Pfam" id="PF00211">
    <property type="entry name" value="Guanylate_cyc"/>
    <property type="match status" value="1"/>
</dbReference>
<dbReference type="Proteomes" id="UP000004816">
    <property type="component" value="Unassembled WGS sequence"/>
</dbReference>
<evidence type="ECO:0000256" key="1">
    <source>
        <dbReference type="ARBA" id="ARBA00004651"/>
    </source>
</evidence>
<evidence type="ECO:0000256" key="7">
    <source>
        <dbReference type="SAM" id="MobiDB-lite"/>
    </source>
</evidence>
<sequence length="536" mass="58013">MRRSRLAELGLTPREIVKFLRWLPRTRWPLVILYVVYANILGAVIVFGFLKFVLPPEDSVWYTDLGDRRSQLLFFALLSLGATVSTLVGLRHALPTLMWHQGRRRGVPNQQLAKDRALRLPASQMWISASLWLFGSVMFVVFLAQHSPRRALIGGFGAFLGGAVICMVIYLRSEQVLRPIISEAIADGAATKRTSRVSRRVRVVWLLCSGVPVGAIFGLAMGYEFGVLHGSAKQLMFPVLIMSAIVIAVGLLAAGSLANGIGEPVRALREAMRQVEQGDLTAQVKVNTTTELGLLQSGFNDMLRQIRERERLRALFGQFVGSDVAQRAVEEGVQLGGEERFVAVLFVDLVGSTRLAFHLGAPRVVKLLNEFFHAVVDVVGAEGGYVNKFQGDAALVIFGAPLELENFAGRALKAARVLQEVLAGPLHETNVGIGVSAGPVVAGHIGADERLEYTVIGDAVNEASRLCELAKSEPGHLLASARAVALADPEEARHWILGEEVSLRGRDALTRLARAEAPPISSSASSEPSSEPSSAS</sequence>
<dbReference type="Pfam" id="PF00672">
    <property type="entry name" value="HAMP"/>
    <property type="match status" value="1"/>
</dbReference>
<protein>
    <recommendedName>
        <fullName evidence="13">Adenylate cyclase</fullName>
    </recommendedName>
</protein>
<evidence type="ECO:0000256" key="5">
    <source>
        <dbReference type="ARBA" id="ARBA00022989"/>
    </source>
</evidence>
<proteinExistence type="inferred from homology"/>
<dbReference type="InterPro" id="IPR001054">
    <property type="entry name" value="A/G_cyclase"/>
</dbReference>
<evidence type="ECO:0000259" key="9">
    <source>
        <dbReference type="PROSITE" id="PS50125"/>
    </source>
</evidence>
<gene>
    <name evidence="11" type="ORF">HMPREF9336_02893</name>
</gene>
<keyword evidence="3" id="KW-1003">Cell membrane</keyword>
<keyword evidence="12" id="KW-1185">Reference proteome</keyword>
<evidence type="ECO:0000256" key="8">
    <source>
        <dbReference type="SAM" id="Phobius"/>
    </source>
</evidence>
<keyword evidence="4 8" id="KW-0812">Transmembrane</keyword>
<evidence type="ECO:0000256" key="6">
    <source>
        <dbReference type="ARBA" id="ARBA00023136"/>
    </source>
</evidence>
<name>E5XTS1_SEGRC</name>
<dbReference type="SMART" id="SM00044">
    <property type="entry name" value="CYCc"/>
    <property type="match status" value="1"/>
</dbReference>
<organism evidence="11 12">
    <name type="scientific">Segniliparus rugosus (strain ATCC BAA-974 / DSM 45345 / CCUG 50838 / CIP 108380 / JCM 13579 / CDC 945)</name>
    <dbReference type="NCBI Taxonomy" id="679197"/>
    <lineage>
        <taxon>Bacteria</taxon>
        <taxon>Bacillati</taxon>
        <taxon>Actinomycetota</taxon>
        <taxon>Actinomycetes</taxon>
        <taxon>Mycobacteriales</taxon>
        <taxon>Segniliparaceae</taxon>
        <taxon>Segniliparus</taxon>
    </lineage>
</organism>
<evidence type="ECO:0000256" key="3">
    <source>
        <dbReference type="ARBA" id="ARBA00022475"/>
    </source>
</evidence>
<evidence type="ECO:0000313" key="11">
    <source>
        <dbReference type="EMBL" id="EFV12274.1"/>
    </source>
</evidence>
<dbReference type="InterPro" id="IPR050697">
    <property type="entry name" value="Adenylyl/Guanylyl_Cyclase_3/4"/>
</dbReference>
<comment type="subcellular location">
    <subcellularLocation>
        <location evidence="1">Cell membrane</location>
        <topology evidence="1">Multi-pass membrane protein</topology>
    </subcellularLocation>
</comment>
<dbReference type="STRING" id="679197.HMPREF9336_02893"/>
<evidence type="ECO:0000256" key="4">
    <source>
        <dbReference type="ARBA" id="ARBA00022692"/>
    </source>
</evidence>
<dbReference type="SUPFAM" id="SSF158472">
    <property type="entry name" value="HAMP domain-like"/>
    <property type="match status" value="1"/>
</dbReference>
<feature type="domain" description="HAMP" evidence="10">
    <location>
        <begin position="259"/>
        <end position="311"/>
    </location>
</feature>
<dbReference type="eggNOG" id="COG2972">
    <property type="taxonomic scope" value="Bacteria"/>
</dbReference>
<reference evidence="11 12" key="1">
    <citation type="journal article" date="2011" name="Stand. Genomic Sci.">
        <title>High quality draft genome sequence of Segniliparus rugosus CDC 945(T)= (ATCC BAA-974(T)).</title>
        <authorList>
            <person name="Earl A.M."/>
            <person name="Desjardins C.A."/>
            <person name="Fitzgerald M.G."/>
            <person name="Arachchi H.M."/>
            <person name="Zeng Q."/>
            <person name="Mehta T."/>
            <person name="Griggs A."/>
            <person name="Birren B.W."/>
            <person name="Toney N.C."/>
            <person name="Carr J."/>
            <person name="Posey J."/>
            <person name="Butler W.R."/>
        </authorList>
    </citation>
    <scope>NUCLEOTIDE SEQUENCE [LARGE SCALE GENOMIC DNA]</scope>
    <source>
        <strain evidence="12">ATCC BAA-974 / DSM 45345 / CCUG 50838 / CIP 108380 / JCM 13579 / CDC 945</strain>
    </source>
</reference>
<dbReference type="PROSITE" id="PS50125">
    <property type="entry name" value="GUANYLATE_CYCLASE_2"/>
    <property type="match status" value="1"/>
</dbReference>
<feature type="transmembrane region" description="Helical" evidence="8">
    <location>
        <begin position="151"/>
        <end position="171"/>
    </location>
</feature>
<dbReference type="GO" id="GO:0004016">
    <property type="term" value="F:adenylate cyclase activity"/>
    <property type="evidence" value="ECO:0007669"/>
    <property type="project" value="UniProtKB-ARBA"/>
</dbReference>
<evidence type="ECO:0000256" key="2">
    <source>
        <dbReference type="ARBA" id="ARBA00005381"/>
    </source>
</evidence>
<dbReference type="eggNOG" id="COG2114">
    <property type="taxonomic scope" value="Bacteria"/>
</dbReference>
<comment type="similarity">
    <text evidence="2">Belongs to the adenylyl cyclase class-3 family.</text>
</comment>
<dbReference type="InterPro" id="IPR029787">
    <property type="entry name" value="Nucleotide_cyclase"/>
</dbReference>
<dbReference type="GO" id="GO:0006171">
    <property type="term" value="P:cAMP biosynthetic process"/>
    <property type="evidence" value="ECO:0007669"/>
    <property type="project" value="TreeGrafter"/>
</dbReference>
<dbReference type="EMBL" id="ACZI02000001">
    <property type="protein sequence ID" value="EFV12274.1"/>
    <property type="molecule type" value="Genomic_DNA"/>
</dbReference>
<dbReference type="PROSITE" id="PS50885">
    <property type="entry name" value="HAMP"/>
    <property type="match status" value="1"/>
</dbReference>
<dbReference type="AlphaFoldDB" id="E5XTS1"/>
<feature type="transmembrane region" description="Helical" evidence="8">
    <location>
        <begin position="203"/>
        <end position="223"/>
    </location>
</feature>
<dbReference type="HOGENOM" id="CLU_025433_2_1_11"/>
<dbReference type="CDD" id="cd06225">
    <property type="entry name" value="HAMP"/>
    <property type="match status" value="1"/>
</dbReference>
<dbReference type="Gene3D" id="6.10.340.10">
    <property type="match status" value="1"/>
</dbReference>
<dbReference type="RefSeq" id="WP_007471536.1">
    <property type="nucleotide sequence ID" value="NZ_KI391953.1"/>
</dbReference>
<evidence type="ECO:0000259" key="10">
    <source>
        <dbReference type="PROSITE" id="PS50885"/>
    </source>
</evidence>
<dbReference type="GO" id="GO:0005886">
    <property type="term" value="C:plasma membrane"/>
    <property type="evidence" value="ECO:0007669"/>
    <property type="project" value="UniProtKB-SubCell"/>
</dbReference>
<feature type="transmembrane region" description="Helical" evidence="8">
    <location>
        <begin position="72"/>
        <end position="94"/>
    </location>
</feature>
<dbReference type="CDD" id="cd07302">
    <property type="entry name" value="CHD"/>
    <property type="match status" value="1"/>
</dbReference>
<comment type="caution">
    <text evidence="11">The sequence shown here is derived from an EMBL/GenBank/DDBJ whole genome shotgun (WGS) entry which is preliminary data.</text>
</comment>
<keyword evidence="5 8" id="KW-1133">Transmembrane helix</keyword>
<feature type="transmembrane region" description="Helical" evidence="8">
    <location>
        <begin position="28"/>
        <end position="52"/>
    </location>
</feature>
<feature type="transmembrane region" description="Helical" evidence="8">
    <location>
        <begin position="125"/>
        <end position="145"/>
    </location>
</feature>
<feature type="domain" description="Guanylate cyclase" evidence="9">
    <location>
        <begin position="343"/>
        <end position="467"/>
    </location>
</feature>
<accession>E5XTS1</accession>
<dbReference type="InterPro" id="IPR003660">
    <property type="entry name" value="HAMP_dom"/>
</dbReference>
<dbReference type="GO" id="GO:0035556">
    <property type="term" value="P:intracellular signal transduction"/>
    <property type="evidence" value="ECO:0007669"/>
    <property type="project" value="InterPro"/>
</dbReference>
<dbReference type="SUPFAM" id="SSF55073">
    <property type="entry name" value="Nucleotide cyclase"/>
    <property type="match status" value="1"/>
</dbReference>
<feature type="compositionally biased region" description="Low complexity" evidence="7">
    <location>
        <begin position="515"/>
        <end position="536"/>
    </location>
</feature>
<dbReference type="SMART" id="SM00304">
    <property type="entry name" value="HAMP"/>
    <property type="match status" value="1"/>
</dbReference>